<evidence type="ECO:0000313" key="2">
    <source>
        <dbReference type="Proteomes" id="UP000241010"/>
    </source>
</evidence>
<sequence>MSGPLDIARAAWGEELPDWIETLAIECGKASQNRVAAKLERSPTVISQVLRRKYPGNLAALEERVRGVFEAAVILCPALGTMPSHVCQDWRAKGRDFQTGNPLRVRMYRACHGCPRMKKAEEA</sequence>
<dbReference type="RefSeq" id="WP_107665333.1">
    <property type="nucleotide sequence ID" value="NZ_PZKG01000122.1"/>
</dbReference>
<accession>A0A2T4JQT5</accession>
<protein>
    <recommendedName>
        <fullName evidence="3">Transcriptional regulator</fullName>
    </recommendedName>
</protein>
<dbReference type="AlphaFoldDB" id="A0A2T4JQT5"/>
<dbReference type="GO" id="GO:0003677">
    <property type="term" value="F:DNA binding"/>
    <property type="evidence" value="ECO:0007669"/>
    <property type="project" value="InterPro"/>
</dbReference>
<reference evidence="1 2" key="1">
    <citation type="submission" date="2018-03" db="EMBL/GenBank/DDBJ databases">
        <title>Cereibacter changlensis.</title>
        <authorList>
            <person name="Meyer T.E."/>
            <person name="Miller S."/>
            <person name="Lodha T."/>
            <person name="Gandham S."/>
            <person name="Chintalapati S."/>
            <person name="Chintalapati V.R."/>
        </authorList>
    </citation>
    <scope>NUCLEOTIDE SEQUENCE [LARGE SCALE GENOMIC DNA]</scope>
    <source>
        <strain evidence="1 2">JA139</strain>
    </source>
</reference>
<organism evidence="1 2">
    <name type="scientific">Cereibacter changlensis JA139</name>
    <dbReference type="NCBI Taxonomy" id="1188249"/>
    <lineage>
        <taxon>Bacteria</taxon>
        <taxon>Pseudomonadati</taxon>
        <taxon>Pseudomonadota</taxon>
        <taxon>Alphaproteobacteria</taxon>
        <taxon>Rhodobacterales</taxon>
        <taxon>Paracoccaceae</taxon>
        <taxon>Cereibacter</taxon>
    </lineage>
</organism>
<dbReference type="OrthoDB" id="6064795at2"/>
<dbReference type="Gene3D" id="1.10.260.40">
    <property type="entry name" value="lambda repressor-like DNA-binding domains"/>
    <property type="match status" value="1"/>
</dbReference>
<evidence type="ECO:0008006" key="3">
    <source>
        <dbReference type="Google" id="ProtNLM"/>
    </source>
</evidence>
<dbReference type="Proteomes" id="UP000241010">
    <property type="component" value="Unassembled WGS sequence"/>
</dbReference>
<dbReference type="InterPro" id="IPR010982">
    <property type="entry name" value="Lambda_DNA-bd_dom_sf"/>
</dbReference>
<name>A0A2T4JQT5_9RHOB</name>
<evidence type="ECO:0000313" key="1">
    <source>
        <dbReference type="EMBL" id="PTE20246.1"/>
    </source>
</evidence>
<gene>
    <name evidence="1" type="ORF">C5F48_18595</name>
</gene>
<comment type="caution">
    <text evidence="1">The sequence shown here is derived from an EMBL/GenBank/DDBJ whole genome shotgun (WGS) entry which is preliminary data.</text>
</comment>
<proteinExistence type="predicted"/>
<dbReference type="EMBL" id="PZKG01000122">
    <property type="protein sequence ID" value="PTE20246.1"/>
    <property type="molecule type" value="Genomic_DNA"/>
</dbReference>
<keyword evidence="2" id="KW-1185">Reference proteome</keyword>